<protein>
    <recommendedName>
        <fullName evidence="2">Glycosyl transferase family 1 domain-containing protein</fullName>
    </recommendedName>
</protein>
<evidence type="ECO:0000256" key="1">
    <source>
        <dbReference type="ARBA" id="ARBA00022679"/>
    </source>
</evidence>
<name>A0A1X0YDW0_9BACT</name>
<dbReference type="AlphaFoldDB" id="A0A1X0YDW0"/>
<reference evidence="3 4" key="1">
    <citation type="submission" date="2017-03" db="EMBL/GenBank/DDBJ databases">
        <title>Genome sequence of Geothermobacter sp. EPR-M, Deep-Sea Iron Reducer.</title>
        <authorList>
            <person name="Tully B."/>
            <person name="Savalia P."/>
            <person name="Abuyen K."/>
            <person name="Baughan C."/>
            <person name="Romero E."/>
            <person name="Ronkowski C."/>
            <person name="Torres B."/>
            <person name="Tremblay J."/>
            <person name="Trujillo A."/>
            <person name="Tyler M."/>
            <person name="Perez-Rodriguez I."/>
            <person name="Amend J."/>
        </authorList>
    </citation>
    <scope>NUCLEOTIDE SEQUENCE [LARGE SCALE GENOMIC DNA]</scope>
    <source>
        <strain evidence="3 4">EPR-M</strain>
    </source>
</reference>
<dbReference type="EMBL" id="NAAD01000001">
    <property type="protein sequence ID" value="ORJ63395.1"/>
    <property type="molecule type" value="Genomic_DNA"/>
</dbReference>
<dbReference type="STRING" id="1969733.B5V00_00585"/>
<gene>
    <name evidence="3" type="ORF">B5V00_00585</name>
</gene>
<dbReference type="PANTHER" id="PTHR46401">
    <property type="entry name" value="GLYCOSYLTRANSFERASE WBBK-RELATED"/>
    <property type="match status" value="1"/>
</dbReference>
<accession>A0A1X0YDW0</accession>
<dbReference type="InterPro" id="IPR001296">
    <property type="entry name" value="Glyco_trans_1"/>
</dbReference>
<keyword evidence="4" id="KW-1185">Reference proteome</keyword>
<evidence type="ECO:0000313" key="3">
    <source>
        <dbReference type="EMBL" id="ORJ63395.1"/>
    </source>
</evidence>
<sequence>MKIIYLGLNDREKTIRKIENGELPSNQMYGLIELRKMGFAVTQSSTGPTGKFEKIFDKLNKKLGTNIPTLKVVTYIYNNDVIVVNGPISTIITILCKILNKKIIYLDSVLRPQANYLRRMVYRLNIKMANGTILYSEAQKQHCSQLYRVPASCFKLLRFSIDMPFFLRHAGQTKTPETGGEKYVLSVGRDQARDYGTLIKAMDGIGVKLKIVTVPYLLKDVNVDLPFVEVFENLSYDELFGLYEGASLVVIPLKRWGTQYSSGTTSLLEAIALGKRILATKSVPMMEYADSENGVVYVESENMGELRNAIIDCLKDKNINNYNSLNLNREIIELYDMKKFATQFGAYIEEIMES</sequence>
<dbReference type="GO" id="GO:0016757">
    <property type="term" value="F:glycosyltransferase activity"/>
    <property type="evidence" value="ECO:0007669"/>
    <property type="project" value="InterPro"/>
</dbReference>
<proteinExistence type="predicted"/>
<dbReference type="Gene3D" id="3.40.50.2000">
    <property type="entry name" value="Glycogen Phosphorylase B"/>
    <property type="match status" value="2"/>
</dbReference>
<evidence type="ECO:0000259" key="2">
    <source>
        <dbReference type="Pfam" id="PF00534"/>
    </source>
</evidence>
<organism evidence="3 4">
    <name type="scientific">Geothermobacter hydrogeniphilus</name>
    <dbReference type="NCBI Taxonomy" id="1969733"/>
    <lineage>
        <taxon>Bacteria</taxon>
        <taxon>Pseudomonadati</taxon>
        <taxon>Thermodesulfobacteriota</taxon>
        <taxon>Desulfuromonadia</taxon>
        <taxon>Desulfuromonadales</taxon>
        <taxon>Geothermobacteraceae</taxon>
        <taxon>Geothermobacter</taxon>
    </lineage>
</organism>
<dbReference type="PANTHER" id="PTHR46401:SF2">
    <property type="entry name" value="GLYCOSYLTRANSFERASE WBBK-RELATED"/>
    <property type="match status" value="1"/>
</dbReference>
<dbReference type="RefSeq" id="WP_085008438.1">
    <property type="nucleotide sequence ID" value="NZ_NAAD01000001.1"/>
</dbReference>
<feature type="domain" description="Glycosyl transferase family 1" evidence="2">
    <location>
        <begin position="228"/>
        <end position="320"/>
    </location>
</feature>
<dbReference type="Pfam" id="PF00534">
    <property type="entry name" value="Glycos_transf_1"/>
    <property type="match status" value="1"/>
</dbReference>
<comment type="caution">
    <text evidence="3">The sequence shown here is derived from an EMBL/GenBank/DDBJ whole genome shotgun (WGS) entry which is preliminary data.</text>
</comment>
<dbReference type="Proteomes" id="UP000193136">
    <property type="component" value="Unassembled WGS sequence"/>
</dbReference>
<dbReference type="SUPFAM" id="SSF53756">
    <property type="entry name" value="UDP-Glycosyltransferase/glycogen phosphorylase"/>
    <property type="match status" value="1"/>
</dbReference>
<evidence type="ECO:0000313" key="4">
    <source>
        <dbReference type="Proteomes" id="UP000193136"/>
    </source>
</evidence>
<keyword evidence="1" id="KW-0808">Transferase</keyword>
<dbReference type="GO" id="GO:0009103">
    <property type="term" value="P:lipopolysaccharide biosynthetic process"/>
    <property type="evidence" value="ECO:0007669"/>
    <property type="project" value="TreeGrafter"/>
</dbReference>
<dbReference type="OrthoDB" id="9767517at2"/>